<dbReference type="InterPro" id="IPR001816">
    <property type="entry name" value="Transl_elong_EFTs/EF1B"/>
</dbReference>
<sequence>NERDILRTQAESSGKSQMAMEKMVEGRLRKYFEEVVLLEQKYVVNDSTNIKSVLNDLSKEVGSKVTVGNFARMEVGEGVSKA</sequence>
<name>A0A0P0XG06_ORYSJ</name>
<evidence type="ECO:0000313" key="6">
    <source>
        <dbReference type="Proteomes" id="UP000059680"/>
    </source>
</evidence>
<dbReference type="InterPro" id="IPR014039">
    <property type="entry name" value="Transl_elong_EFTs/EF1B_dimer"/>
</dbReference>
<dbReference type="EMBL" id="AP014964">
    <property type="protein sequence ID" value="BAT05333.1"/>
    <property type="molecule type" value="Genomic_DNA"/>
</dbReference>
<dbReference type="PANTHER" id="PTHR11741:SF0">
    <property type="entry name" value="ELONGATION FACTOR TS, MITOCHONDRIAL"/>
    <property type="match status" value="1"/>
</dbReference>
<dbReference type="ExpressionAtlas" id="A0A0P0XG06">
    <property type="expression patterns" value="baseline and differential"/>
</dbReference>
<evidence type="ECO:0007829" key="8">
    <source>
        <dbReference type="ProteomicsDB" id="A0A0P0XG06"/>
    </source>
</evidence>
<dbReference type="InterPro" id="IPR036402">
    <property type="entry name" value="EF-Ts_dimer_sf"/>
</dbReference>
<comment type="similarity">
    <text evidence="1">Belongs to the EF-Ts family.</text>
</comment>
<dbReference type="FunFam" id="1.10.286.20:FF:000001">
    <property type="entry name" value="Elongation factor Ts"/>
    <property type="match status" value="1"/>
</dbReference>
<keyword evidence="7 8" id="KW-1267">Proteomics identification</keyword>
<evidence type="ECO:0007829" key="7">
    <source>
        <dbReference type="PeptideAtlas" id="A0A0P0XG06"/>
    </source>
</evidence>
<feature type="domain" description="Translation elongation factor EFTs/EF1B dimerisation" evidence="4">
    <location>
        <begin position="1"/>
        <end position="77"/>
    </location>
</feature>
<dbReference type="PANTHER" id="PTHR11741">
    <property type="entry name" value="ELONGATION FACTOR TS"/>
    <property type="match status" value="1"/>
</dbReference>
<gene>
    <name evidence="5" type="ordered locus">Os08g0399600</name>
    <name evidence="5" type="ORF">OSNPB_080399600</name>
</gene>
<evidence type="ECO:0000313" key="5">
    <source>
        <dbReference type="EMBL" id="BAT05333.1"/>
    </source>
</evidence>
<evidence type="ECO:0000259" key="4">
    <source>
        <dbReference type="Pfam" id="PF00889"/>
    </source>
</evidence>
<dbReference type="HAMAP" id="MF_00050">
    <property type="entry name" value="EF_Ts"/>
    <property type="match status" value="1"/>
</dbReference>
<dbReference type="GO" id="GO:0003746">
    <property type="term" value="F:translation elongation factor activity"/>
    <property type="evidence" value="ECO:0007669"/>
    <property type="project" value="UniProtKB-KW"/>
</dbReference>
<organism evidence="5 6">
    <name type="scientific">Oryza sativa subsp. japonica</name>
    <name type="common">Rice</name>
    <dbReference type="NCBI Taxonomy" id="39947"/>
    <lineage>
        <taxon>Eukaryota</taxon>
        <taxon>Viridiplantae</taxon>
        <taxon>Streptophyta</taxon>
        <taxon>Embryophyta</taxon>
        <taxon>Tracheophyta</taxon>
        <taxon>Spermatophyta</taxon>
        <taxon>Magnoliopsida</taxon>
        <taxon>Liliopsida</taxon>
        <taxon>Poales</taxon>
        <taxon>Poaceae</taxon>
        <taxon>BOP clade</taxon>
        <taxon>Oryzoideae</taxon>
        <taxon>Oryzeae</taxon>
        <taxon>Oryzinae</taxon>
        <taxon>Oryza</taxon>
        <taxon>Oryza sativa</taxon>
    </lineage>
</organism>
<reference evidence="5 6" key="2">
    <citation type="journal article" date="2013" name="Plant Cell Physiol.">
        <title>Rice Annotation Project Database (RAP-DB): an integrative and interactive database for rice genomics.</title>
        <authorList>
            <person name="Sakai H."/>
            <person name="Lee S.S."/>
            <person name="Tanaka T."/>
            <person name="Numa H."/>
            <person name="Kim J."/>
            <person name="Kawahara Y."/>
            <person name="Wakimoto H."/>
            <person name="Yang C.C."/>
            <person name="Iwamoto M."/>
            <person name="Abe T."/>
            <person name="Yamada Y."/>
            <person name="Muto A."/>
            <person name="Inokuchi H."/>
            <person name="Ikemura T."/>
            <person name="Matsumoto T."/>
            <person name="Sasaki T."/>
            <person name="Itoh T."/>
        </authorList>
    </citation>
    <scope>NUCLEOTIDE SEQUENCE [LARGE SCALE GENOMIC DNA]</scope>
    <source>
        <strain evidence="6">cv. Nipponbare</strain>
    </source>
</reference>
<keyword evidence="6" id="KW-1185">Reference proteome</keyword>
<dbReference type="Gramene" id="Os08t0399600-03">
    <property type="protein sequence ID" value="Os08t0399600-03"/>
    <property type="gene ID" value="Os08g0399600"/>
</dbReference>
<proteinExistence type="evidence at protein level"/>
<accession>A0A0P0XG06</accession>
<protein>
    <submittedName>
        <fullName evidence="5">Os08g0399600 protein</fullName>
    </submittedName>
</protein>
<dbReference type="Gene3D" id="1.10.286.20">
    <property type="match status" value="1"/>
</dbReference>
<keyword evidence="3" id="KW-0648">Protein biosynthesis</keyword>
<feature type="non-terminal residue" evidence="5">
    <location>
        <position position="82"/>
    </location>
</feature>
<keyword evidence="2" id="KW-0251">Elongation factor</keyword>
<dbReference type="Proteomes" id="UP000059680">
    <property type="component" value="Chromosome 8"/>
</dbReference>
<evidence type="ECO:0000256" key="1">
    <source>
        <dbReference type="ARBA" id="ARBA00005532"/>
    </source>
</evidence>
<dbReference type="SUPFAM" id="SSF54713">
    <property type="entry name" value="Elongation factor Ts (EF-Ts), dimerisation domain"/>
    <property type="match status" value="1"/>
</dbReference>
<dbReference type="Pfam" id="PF00889">
    <property type="entry name" value="EF_TS"/>
    <property type="match status" value="1"/>
</dbReference>
<dbReference type="AlphaFoldDB" id="A0A0P0XG06"/>
<reference evidence="5 6" key="3">
    <citation type="journal article" date="2013" name="Rice">
        <title>Improvement of the Oryza sativa Nipponbare reference genome using next generation sequence and optical map data.</title>
        <authorList>
            <person name="Kawahara Y."/>
            <person name="de la Bastide M."/>
            <person name="Hamilton J.P."/>
            <person name="Kanamori H."/>
            <person name="McCombie W.R."/>
            <person name="Ouyang S."/>
            <person name="Schwartz D.C."/>
            <person name="Tanaka T."/>
            <person name="Wu J."/>
            <person name="Zhou S."/>
            <person name="Childs K.L."/>
            <person name="Davidson R.M."/>
            <person name="Lin H."/>
            <person name="Quesada-Ocampo L."/>
            <person name="Vaillancourt B."/>
            <person name="Sakai H."/>
            <person name="Lee S.S."/>
            <person name="Kim J."/>
            <person name="Numa H."/>
            <person name="Itoh T."/>
            <person name="Buell C.R."/>
            <person name="Matsumoto T."/>
        </authorList>
    </citation>
    <scope>NUCLEOTIDE SEQUENCE [LARGE SCALE GENOMIC DNA]</scope>
    <source>
        <strain evidence="6">cv. Nipponbare</strain>
    </source>
</reference>
<reference evidence="6" key="1">
    <citation type="journal article" date="2005" name="Nature">
        <title>The map-based sequence of the rice genome.</title>
        <authorList>
            <consortium name="International rice genome sequencing project (IRGSP)"/>
            <person name="Matsumoto T."/>
            <person name="Wu J."/>
            <person name="Kanamori H."/>
            <person name="Katayose Y."/>
            <person name="Fujisawa M."/>
            <person name="Namiki N."/>
            <person name="Mizuno H."/>
            <person name="Yamamoto K."/>
            <person name="Antonio B.A."/>
            <person name="Baba T."/>
            <person name="Sakata K."/>
            <person name="Nagamura Y."/>
            <person name="Aoki H."/>
            <person name="Arikawa K."/>
            <person name="Arita K."/>
            <person name="Bito T."/>
            <person name="Chiden Y."/>
            <person name="Fujitsuka N."/>
            <person name="Fukunaka R."/>
            <person name="Hamada M."/>
            <person name="Harada C."/>
            <person name="Hayashi A."/>
            <person name="Hijishita S."/>
            <person name="Honda M."/>
            <person name="Hosokawa S."/>
            <person name="Ichikawa Y."/>
            <person name="Idonuma A."/>
            <person name="Iijima M."/>
            <person name="Ikeda M."/>
            <person name="Ikeno M."/>
            <person name="Ito K."/>
            <person name="Ito S."/>
            <person name="Ito T."/>
            <person name="Ito Y."/>
            <person name="Ito Y."/>
            <person name="Iwabuchi A."/>
            <person name="Kamiya K."/>
            <person name="Karasawa W."/>
            <person name="Kurita K."/>
            <person name="Katagiri S."/>
            <person name="Kikuta A."/>
            <person name="Kobayashi H."/>
            <person name="Kobayashi N."/>
            <person name="Machita K."/>
            <person name="Maehara T."/>
            <person name="Masukawa M."/>
            <person name="Mizubayashi T."/>
            <person name="Mukai Y."/>
            <person name="Nagasaki H."/>
            <person name="Nagata Y."/>
            <person name="Naito S."/>
            <person name="Nakashima M."/>
            <person name="Nakama Y."/>
            <person name="Nakamichi Y."/>
            <person name="Nakamura M."/>
            <person name="Meguro A."/>
            <person name="Negishi M."/>
            <person name="Ohta I."/>
            <person name="Ohta T."/>
            <person name="Okamoto M."/>
            <person name="Ono N."/>
            <person name="Saji S."/>
            <person name="Sakaguchi M."/>
            <person name="Sakai K."/>
            <person name="Shibata M."/>
            <person name="Shimokawa T."/>
            <person name="Song J."/>
            <person name="Takazaki Y."/>
            <person name="Terasawa K."/>
            <person name="Tsugane M."/>
            <person name="Tsuji K."/>
            <person name="Ueda S."/>
            <person name="Waki K."/>
            <person name="Yamagata H."/>
            <person name="Yamamoto M."/>
            <person name="Yamamoto S."/>
            <person name="Yamane H."/>
            <person name="Yoshiki S."/>
            <person name="Yoshihara R."/>
            <person name="Yukawa K."/>
            <person name="Zhong H."/>
            <person name="Yano M."/>
            <person name="Yuan Q."/>
            <person name="Ouyang S."/>
            <person name="Liu J."/>
            <person name="Jones K.M."/>
            <person name="Gansberger K."/>
            <person name="Moffat K."/>
            <person name="Hill J."/>
            <person name="Bera J."/>
            <person name="Fadrosh D."/>
            <person name="Jin S."/>
            <person name="Johri S."/>
            <person name="Kim M."/>
            <person name="Overton L."/>
            <person name="Reardon M."/>
            <person name="Tsitrin T."/>
            <person name="Vuong H."/>
            <person name="Weaver B."/>
            <person name="Ciecko A."/>
            <person name="Tallon L."/>
            <person name="Jackson J."/>
            <person name="Pai G."/>
            <person name="Aken S.V."/>
            <person name="Utterback T."/>
            <person name="Reidmuller S."/>
            <person name="Feldblyum T."/>
            <person name="Hsiao J."/>
            <person name="Zismann V."/>
            <person name="Iobst S."/>
            <person name="de Vazeille A.R."/>
            <person name="Buell C.R."/>
            <person name="Ying K."/>
            <person name="Li Y."/>
            <person name="Lu T."/>
            <person name="Huang Y."/>
            <person name="Zhao Q."/>
            <person name="Feng Q."/>
            <person name="Zhang L."/>
            <person name="Zhu J."/>
            <person name="Weng Q."/>
            <person name="Mu J."/>
            <person name="Lu Y."/>
            <person name="Fan D."/>
            <person name="Liu Y."/>
            <person name="Guan J."/>
            <person name="Zhang Y."/>
            <person name="Yu S."/>
            <person name="Liu X."/>
            <person name="Zhang Y."/>
            <person name="Hong G."/>
            <person name="Han B."/>
            <person name="Choisne N."/>
            <person name="Demange N."/>
            <person name="Orjeda G."/>
            <person name="Samain S."/>
            <person name="Cattolico L."/>
            <person name="Pelletier E."/>
            <person name="Couloux A."/>
            <person name="Segurens B."/>
            <person name="Wincker P."/>
            <person name="D'Hont A."/>
            <person name="Scarpelli C."/>
            <person name="Weissenbach J."/>
            <person name="Salanoubat M."/>
            <person name="Quetier F."/>
            <person name="Yu Y."/>
            <person name="Kim H.R."/>
            <person name="Rambo T."/>
            <person name="Currie J."/>
            <person name="Collura K."/>
            <person name="Luo M."/>
            <person name="Yang T."/>
            <person name="Ammiraju J.S.S."/>
            <person name="Engler F."/>
            <person name="Soderlund C."/>
            <person name="Wing R.A."/>
            <person name="Palmer L.E."/>
            <person name="de la Bastide M."/>
            <person name="Spiegel L."/>
            <person name="Nascimento L."/>
            <person name="Zutavern T."/>
            <person name="O'Shaughnessy A."/>
            <person name="Dike S."/>
            <person name="Dedhia N."/>
            <person name="Preston R."/>
            <person name="Balija V."/>
            <person name="McCombie W.R."/>
            <person name="Chow T."/>
            <person name="Chen H."/>
            <person name="Chung M."/>
            <person name="Chen C."/>
            <person name="Shaw J."/>
            <person name="Wu H."/>
            <person name="Hsiao K."/>
            <person name="Chao Y."/>
            <person name="Chu M."/>
            <person name="Cheng C."/>
            <person name="Hour A."/>
            <person name="Lee P."/>
            <person name="Lin S."/>
            <person name="Lin Y."/>
            <person name="Liou J."/>
            <person name="Liu S."/>
            <person name="Hsing Y."/>
            <person name="Raghuvanshi S."/>
            <person name="Mohanty A."/>
            <person name="Bharti A.K."/>
            <person name="Gaur A."/>
            <person name="Gupta V."/>
            <person name="Kumar D."/>
            <person name="Ravi V."/>
            <person name="Vij S."/>
            <person name="Kapur A."/>
            <person name="Khurana P."/>
            <person name="Khurana P."/>
            <person name="Khurana J.P."/>
            <person name="Tyagi A.K."/>
            <person name="Gaikwad K."/>
            <person name="Singh A."/>
            <person name="Dalal V."/>
            <person name="Srivastava S."/>
            <person name="Dixit A."/>
            <person name="Pal A.K."/>
            <person name="Ghazi I.A."/>
            <person name="Yadav M."/>
            <person name="Pandit A."/>
            <person name="Bhargava A."/>
            <person name="Sureshbabu K."/>
            <person name="Batra K."/>
            <person name="Sharma T.R."/>
            <person name="Mohapatra T."/>
            <person name="Singh N.K."/>
            <person name="Messing J."/>
            <person name="Nelson A.B."/>
            <person name="Fuks G."/>
            <person name="Kavchok S."/>
            <person name="Keizer G."/>
            <person name="Linton E."/>
            <person name="Llaca V."/>
            <person name="Song R."/>
            <person name="Tanyolac B."/>
            <person name="Young S."/>
            <person name="Ho-Il K."/>
            <person name="Hahn J.H."/>
            <person name="Sangsakoo G."/>
            <person name="Vanavichit A."/>
            <person name="de Mattos Luiz.A.T."/>
            <person name="Zimmer P.D."/>
            <person name="Malone G."/>
            <person name="Dellagostin O."/>
            <person name="de Oliveira A.C."/>
            <person name="Bevan M."/>
            <person name="Bancroft I."/>
            <person name="Minx P."/>
            <person name="Cordum H."/>
            <person name="Wilson R."/>
            <person name="Cheng Z."/>
            <person name="Jin W."/>
            <person name="Jiang J."/>
            <person name="Leong S.A."/>
            <person name="Iwama H."/>
            <person name="Gojobori T."/>
            <person name="Itoh T."/>
            <person name="Niimura Y."/>
            <person name="Fujii Y."/>
            <person name="Habara T."/>
            <person name="Sakai H."/>
            <person name="Sato Y."/>
            <person name="Wilson G."/>
            <person name="Kumar K."/>
            <person name="McCouch S."/>
            <person name="Juretic N."/>
            <person name="Hoen D."/>
            <person name="Wright S."/>
            <person name="Bruskiewich R."/>
            <person name="Bureau T."/>
            <person name="Miyao A."/>
            <person name="Hirochika H."/>
            <person name="Nishikawa T."/>
            <person name="Kadowaki K."/>
            <person name="Sugiura M."/>
            <person name="Burr B."/>
            <person name="Sasaki T."/>
        </authorList>
    </citation>
    <scope>NUCLEOTIDE SEQUENCE [LARGE SCALE GENOMIC DNA]</scope>
    <source>
        <strain evidence="6">cv. Nipponbare</strain>
    </source>
</reference>
<evidence type="ECO:0000256" key="2">
    <source>
        <dbReference type="ARBA" id="ARBA00022768"/>
    </source>
</evidence>
<evidence type="ECO:0000256" key="3">
    <source>
        <dbReference type="ARBA" id="ARBA00022917"/>
    </source>
</evidence>